<dbReference type="Proteomes" id="UP000248924">
    <property type="component" value="Unassembled WGS sequence"/>
</dbReference>
<evidence type="ECO:0000313" key="1">
    <source>
        <dbReference type="EMBL" id="PZG16483.1"/>
    </source>
</evidence>
<gene>
    <name evidence="1" type="ORF">C1I95_17405</name>
</gene>
<sequence>MSTAALTIAAFQSTLLLTPDGWQPGQRRDCHNILRAPEDGDWDTDHVACLRNAADRKLHALGYTRAAGWEYHASNDVHTAPIAAAGADRDDQ</sequence>
<protein>
    <submittedName>
        <fullName evidence="1">Uncharacterized protein</fullName>
    </submittedName>
</protein>
<keyword evidence="2" id="KW-1185">Reference proteome</keyword>
<dbReference type="RefSeq" id="WP_111214897.1">
    <property type="nucleotide sequence ID" value="NZ_POTY01000104.1"/>
</dbReference>
<reference evidence="1 2" key="1">
    <citation type="submission" date="2018-01" db="EMBL/GenBank/DDBJ databases">
        <title>Draft genome sequence of Jishengella sp. NA12.</title>
        <authorList>
            <person name="Sahin N."/>
            <person name="Ay H."/>
            <person name="Saygin H."/>
        </authorList>
    </citation>
    <scope>NUCLEOTIDE SEQUENCE [LARGE SCALE GENOMIC DNA]</scope>
    <source>
        <strain evidence="1 2">NA12</strain>
    </source>
</reference>
<evidence type="ECO:0000313" key="2">
    <source>
        <dbReference type="Proteomes" id="UP000248924"/>
    </source>
</evidence>
<dbReference type="AlphaFoldDB" id="A0A2W2E1C8"/>
<comment type="caution">
    <text evidence="1">The sequence shown here is derived from an EMBL/GenBank/DDBJ whole genome shotgun (WGS) entry which is preliminary data.</text>
</comment>
<name>A0A2W2E1C8_9ACTN</name>
<proteinExistence type="predicted"/>
<organism evidence="1 2">
    <name type="scientific">Micromonospora craterilacus</name>
    <dbReference type="NCBI Taxonomy" id="1655439"/>
    <lineage>
        <taxon>Bacteria</taxon>
        <taxon>Bacillati</taxon>
        <taxon>Actinomycetota</taxon>
        <taxon>Actinomycetes</taxon>
        <taxon>Micromonosporales</taxon>
        <taxon>Micromonosporaceae</taxon>
        <taxon>Micromonospora</taxon>
    </lineage>
</organism>
<dbReference type="EMBL" id="POTY01000104">
    <property type="protein sequence ID" value="PZG16483.1"/>
    <property type="molecule type" value="Genomic_DNA"/>
</dbReference>
<accession>A0A2W2E1C8</accession>